<gene>
    <name evidence="6" type="ORF">EER27_01905</name>
</gene>
<dbReference type="InterPro" id="IPR003959">
    <property type="entry name" value="ATPase_AAA_core"/>
</dbReference>
<feature type="domain" description="AAA+ ATPase" evidence="5">
    <location>
        <begin position="538"/>
        <end position="670"/>
    </location>
</feature>
<feature type="compositionally biased region" description="Basic residues" evidence="4">
    <location>
        <begin position="14"/>
        <end position="26"/>
    </location>
</feature>
<dbReference type="InterPro" id="IPR050221">
    <property type="entry name" value="26S_Proteasome_ATPase"/>
</dbReference>
<protein>
    <submittedName>
        <fullName evidence="6">AAA family ATPase</fullName>
    </submittedName>
</protein>
<dbReference type="Gene3D" id="3.40.50.300">
    <property type="entry name" value="P-loop containing nucleotide triphosphate hydrolases"/>
    <property type="match status" value="1"/>
</dbReference>
<keyword evidence="3" id="KW-0067">ATP-binding</keyword>
<accession>A0A3M8SXV2</accession>
<feature type="region of interest" description="Disordered" evidence="4">
    <location>
        <begin position="14"/>
        <end position="87"/>
    </location>
</feature>
<reference evidence="6 7" key="1">
    <citation type="submission" date="2018-11" db="EMBL/GenBank/DDBJ databases">
        <title>Lysobacter cryohumiis sp. nov., isolated from soil in the Tianshan Mountains, Xinjiang, China.</title>
        <authorList>
            <person name="Luo Y."/>
            <person name="Sheng H."/>
        </authorList>
    </citation>
    <scope>NUCLEOTIDE SEQUENCE [LARGE SCALE GENOMIC DNA]</scope>
    <source>
        <strain evidence="6 7">ZS60</strain>
    </source>
</reference>
<dbReference type="AlphaFoldDB" id="A0A3M8SXV2"/>
<dbReference type="SUPFAM" id="SSF52540">
    <property type="entry name" value="P-loop containing nucleoside triphosphate hydrolases"/>
    <property type="match status" value="1"/>
</dbReference>
<evidence type="ECO:0000256" key="3">
    <source>
        <dbReference type="ARBA" id="ARBA00022840"/>
    </source>
</evidence>
<name>A0A3M8SXV2_9GAMM</name>
<dbReference type="GO" id="GO:0005524">
    <property type="term" value="F:ATP binding"/>
    <property type="evidence" value="ECO:0007669"/>
    <property type="project" value="UniProtKB-KW"/>
</dbReference>
<evidence type="ECO:0000256" key="4">
    <source>
        <dbReference type="SAM" id="MobiDB-lite"/>
    </source>
</evidence>
<dbReference type="GO" id="GO:0016887">
    <property type="term" value="F:ATP hydrolysis activity"/>
    <property type="evidence" value="ECO:0007669"/>
    <property type="project" value="InterPro"/>
</dbReference>
<comment type="caution">
    <text evidence="6">The sequence shown here is derived from an EMBL/GenBank/DDBJ whole genome shotgun (WGS) entry which is preliminary data.</text>
</comment>
<keyword evidence="2" id="KW-0547">Nucleotide-binding</keyword>
<evidence type="ECO:0000313" key="7">
    <source>
        <dbReference type="Proteomes" id="UP000267049"/>
    </source>
</evidence>
<dbReference type="SMART" id="SM00382">
    <property type="entry name" value="AAA"/>
    <property type="match status" value="1"/>
</dbReference>
<keyword evidence="7" id="KW-1185">Reference proteome</keyword>
<sequence length="746" mass="79273">MRVAVDIKFDIERHRRSGQRRSRRCRGAGMDRRPAPLAASPRAHRPGRPRAASRASGLEHHPSRSLVRPRAGADAFAPQRPRPRPGLAAVVRSGGGVPLPASTVAMNAPDRRPLQTGLPLAGLAFAVLADGVDGDGAEARWLAGWRARFGASLDDPLQFLRDWVQAPSEADRGLHELARSLGLAIAETVALSLTAEVEREPMAGRCLAWLQSPVGGSRPTLGLVASVVAQIEGGAPAMALARIASGRALAAGVLRLDAEQRTLPEAALRTPAPLALALAGLPSAWPGVESGLEGAPPLPPSVHAQAARFASMLATEGGALAIRSGYPREARAAAAAFARVLRTEPAFVGADAPPGIGSWLWLTGHIPVFSIELAPGESRNLPKLPGYHGPVLAVTGFEGSVLQGDAPATRWELAIPACDERIALWQTAIDDPVLSAQLGRQHRLPAARIDDLARASRRHARLDGHARLDHDIIAAAARGSGAVDLGSMAQLRPHAIDDDALVLTPSVRQSLEQVLARCRQRDVLDQPLGPAVRARYRAGVRALLVGPSGTGKSLAAAWMATRLGLPLYQVDLASVSSKYIGETEKNLAQLFERAENAEVVLLFDEADALFGKRTDVRDANDRYANNQTNYLLQRIEAFDGLAILTSNSRSRFDSAFSRRLDAIIEFPAPAPTERRELWLAHLGNHHRLGAGDLNQLAGACDLAGGHIRNAVLAATVACDGPVDFAALRQAVESEYRKLGRTLPAGL</sequence>
<dbReference type="InterPro" id="IPR027417">
    <property type="entry name" value="P-loop_NTPase"/>
</dbReference>
<evidence type="ECO:0000256" key="2">
    <source>
        <dbReference type="ARBA" id="ARBA00022741"/>
    </source>
</evidence>
<proteinExistence type="inferred from homology"/>
<dbReference type="PANTHER" id="PTHR23073">
    <property type="entry name" value="26S PROTEASOME REGULATORY SUBUNIT"/>
    <property type="match status" value="1"/>
</dbReference>
<dbReference type="Pfam" id="PF00004">
    <property type="entry name" value="AAA"/>
    <property type="match status" value="1"/>
</dbReference>
<dbReference type="InterPro" id="IPR003593">
    <property type="entry name" value="AAA+_ATPase"/>
</dbReference>
<dbReference type="Proteomes" id="UP000267049">
    <property type="component" value="Unassembled WGS sequence"/>
</dbReference>
<comment type="similarity">
    <text evidence="1">Belongs to the AAA ATPase family.</text>
</comment>
<evidence type="ECO:0000259" key="5">
    <source>
        <dbReference type="SMART" id="SM00382"/>
    </source>
</evidence>
<evidence type="ECO:0000256" key="1">
    <source>
        <dbReference type="ARBA" id="ARBA00006914"/>
    </source>
</evidence>
<evidence type="ECO:0000313" key="6">
    <source>
        <dbReference type="EMBL" id="RNF86201.1"/>
    </source>
</evidence>
<organism evidence="6 7">
    <name type="scientific">Montanilutibacter psychrotolerans</name>
    <dbReference type="NCBI Taxonomy" id="1327343"/>
    <lineage>
        <taxon>Bacteria</taxon>
        <taxon>Pseudomonadati</taxon>
        <taxon>Pseudomonadota</taxon>
        <taxon>Gammaproteobacteria</taxon>
        <taxon>Lysobacterales</taxon>
        <taxon>Lysobacteraceae</taxon>
        <taxon>Montanilutibacter</taxon>
    </lineage>
</organism>
<dbReference type="CDD" id="cd19481">
    <property type="entry name" value="RecA-like_protease"/>
    <property type="match status" value="1"/>
</dbReference>
<dbReference type="EMBL" id="RIBS01000001">
    <property type="protein sequence ID" value="RNF86201.1"/>
    <property type="molecule type" value="Genomic_DNA"/>
</dbReference>